<gene>
    <name evidence="8" type="ORF">B4915_12155</name>
</gene>
<name>A0A2S9QLC9_9MICO</name>
<evidence type="ECO:0000256" key="5">
    <source>
        <dbReference type="ARBA" id="ARBA00023163"/>
    </source>
</evidence>
<dbReference type="SUPFAM" id="SSF46785">
    <property type="entry name" value="Winged helix' DNA-binding domain"/>
    <property type="match status" value="1"/>
</dbReference>
<evidence type="ECO:0000256" key="6">
    <source>
        <dbReference type="SAM" id="MobiDB-lite"/>
    </source>
</evidence>
<dbReference type="PANTHER" id="PTHR46577:SF1">
    <property type="entry name" value="HTH-TYPE TRANSCRIPTIONAL REGULATORY PROTEIN GABR"/>
    <property type="match status" value="1"/>
</dbReference>
<dbReference type="GO" id="GO:0030170">
    <property type="term" value="F:pyridoxal phosphate binding"/>
    <property type="evidence" value="ECO:0007669"/>
    <property type="project" value="InterPro"/>
</dbReference>
<keyword evidence="4" id="KW-0238">DNA-binding</keyword>
<comment type="caution">
    <text evidence="8">The sequence shown here is derived from an EMBL/GenBank/DDBJ whole genome shotgun (WGS) entry which is preliminary data.</text>
</comment>
<dbReference type="GO" id="GO:0003677">
    <property type="term" value="F:DNA binding"/>
    <property type="evidence" value="ECO:0007669"/>
    <property type="project" value="UniProtKB-KW"/>
</dbReference>
<dbReference type="AlphaFoldDB" id="A0A2S9QLC9"/>
<dbReference type="CDD" id="cd00609">
    <property type="entry name" value="AAT_like"/>
    <property type="match status" value="1"/>
</dbReference>
<dbReference type="Gene3D" id="1.10.10.10">
    <property type="entry name" value="Winged helix-like DNA-binding domain superfamily/Winged helix DNA-binding domain"/>
    <property type="match status" value="1"/>
</dbReference>
<dbReference type="Proteomes" id="UP000238650">
    <property type="component" value="Unassembled WGS sequence"/>
</dbReference>
<dbReference type="InterPro" id="IPR004839">
    <property type="entry name" value="Aminotransferase_I/II_large"/>
</dbReference>
<dbReference type="SMART" id="SM00345">
    <property type="entry name" value="HTH_GNTR"/>
    <property type="match status" value="1"/>
</dbReference>
<organism evidence="8 9">
    <name type="scientific">Leucobacter massiliensis</name>
    <dbReference type="NCBI Taxonomy" id="1686285"/>
    <lineage>
        <taxon>Bacteria</taxon>
        <taxon>Bacillati</taxon>
        <taxon>Actinomycetota</taxon>
        <taxon>Actinomycetes</taxon>
        <taxon>Micrococcales</taxon>
        <taxon>Microbacteriaceae</taxon>
        <taxon>Leucobacter</taxon>
    </lineage>
</organism>
<reference evidence="8 9" key="1">
    <citation type="journal article" date="2017" name="New Microbes New Infect">
        <title>Genome sequence of 'Leucobacter massiliensis' sp. nov. isolated from human pharynx after travel to the 2014 Hajj.</title>
        <authorList>
            <person name="Leangapichart T."/>
            <person name="Gautret P."/>
            <person name="Nguyen T.T."/>
            <person name="Armstrong N."/>
            <person name="Rolain J.M."/>
        </authorList>
    </citation>
    <scope>NUCLEOTIDE SEQUENCE [LARGE SCALE GENOMIC DNA]</scope>
    <source>
        <strain evidence="8 9">122RC15</strain>
    </source>
</reference>
<evidence type="ECO:0000313" key="8">
    <source>
        <dbReference type="EMBL" id="PRI10398.1"/>
    </source>
</evidence>
<evidence type="ECO:0000256" key="3">
    <source>
        <dbReference type="ARBA" id="ARBA00023015"/>
    </source>
</evidence>
<dbReference type="InterPro" id="IPR036388">
    <property type="entry name" value="WH-like_DNA-bd_sf"/>
</dbReference>
<dbReference type="Pfam" id="PF00392">
    <property type="entry name" value="GntR"/>
    <property type="match status" value="1"/>
</dbReference>
<feature type="domain" description="HTH gntR-type" evidence="7">
    <location>
        <begin position="21"/>
        <end position="89"/>
    </location>
</feature>
<evidence type="ECO:0000259" key="7">
    <source>
        <dbReference type="PROSITE" id="PS50949"/>
    </source>
</evidence>
<keyword evidence="2" id="KW-0663">Pyridoxal phosphate</keyword>
<feature type="region of interest" description="Disordered" evidence="6">
    <location>
        <begin position="1"/>
        <end position="23"/>
    </location>
</feature>
<evidence type="ECO:0000256" key="4">
    <source>
        <dbReference type="ARBA" id="ARBA00023125"/>
    </source>
</evidence>
<dbReference type="EMBL" id="MWZD01000020">
    <property type="protein sequence ID" value="PRI10398.1"/>
    <property type="molecule type" value="Genomic_DNA"/>
</dbReference>
<keyword evidence="5" id="KW-0804">Transcription</keyword>
<dbReference type="GO" id="GO:0003700">
    <property type="term" value="F:DNA-binding transcription factor activity"/>
    <property type="evidence" value="ECO:0007669"/>
    <property type="project" value="InterPro"/>
</dbReference>
<keyword evidence="3" id="KW-0805">Transcription regulation</keyword>
<proteinExistence type="inferred from homology"/>
<dbReference type="PROSITE" id="PS50949">
    <property type="entry name" value="HTH_GNTR"/>
    <property type="match status" value="1"/>
</dbReference>
<dbReference type="Pfam" id="PF00155">
    <property type="entry name" value="Aminotran_1_2"/>
    <property type="match status" value="1"/>
</dbReference>
<feature type="region of interest" description="Disordered" evidence="6">
    <location>
        <begin position="88"/>
        <end position="128"/>
    </location>
</feature>
<protein>
    <recommendedName>
        <fullName evidence="7">HTH gntR-type domain-containing protein</fullName>
    </recommendedName>
</protein>
<evidence type="ECO:0000313" key="9">
    <source>
        <dbReference type="Proteomes" id="UP000238650"/>
    </source>
</evidence>
<dbReference type="CDD" id="cd07377">
    <property type="entry name" value="WHTH_GntR"/>
    <property type="match status" value="1"/>
</dbReference>
<keyword evidence="9" id="KW-1185">Reference proteome</keyword>
<dbReference type="InterPro" id="IPR015421">
    <property type="entry name" value="PyrdxlP-dep_Trfase_major"/>
</dbReference>
<sequence length="514" mass="53715">MSVRHPFPMDLSITASRPPGRSAREHLREQLRDALLAGQLSAGDPLPATRVLAAAAGVSRGTVVAVYEDLIGEGYAVAVPGSGTYVSEGLASPGETEAGDGRRASARDPARPASDAAGGGASGRIGAPNAGAETIDLVPGAPAAGLRENRDWAAAWRRALRQAPPGDAPPAAGEAELRELLAQHVRSSRGVRCEAADIVVTAGTSDGIGLLLHGLRGVGGRTRDPDRGARDANGEPAIRIATEDPGYPSAREVIVACGGEAVPVAVRDGGMDPGALRRTRGPLAAALLTPSHQYPLGGRLPVSARLDLLAWARDADALIFEDDYDSEFRHGAPPLPAIASLDREERVVLIGSTSKTLTPWLRCGYLVIADAALRERVVRAREALGQPVSGYVQAALAEFLRSGGMRRHLARMGRVYAHRRRLVIEAAARLGPRFRLGAIEGGLHAAITWEGAPDPEHSVARLAERGVALTSLREYSHPGSAERLPNGLVFGYAAPSDLQLSRALGEIVATLSGA</sequence>
<dbReference type="PANTHER" id="PTHR46577">
    <property type="entry name" value="HTH-TYPE TRANSCRIPTIONAL REGULATORY PROTEIN GABR"/>
    <property type="match status" value="1"/>
</dbReference>
<dbReference type="InterPro" id="IPR051446">
    <property type="entry name" value="HTH_trans_reg/aminotransferase"/>
</dbReference>
<feature type="compositionally biased region" description="Basic and acidic residues" evidence="6">
    <location>
        <begin position="99"/>
        <end position="110"/>
    </location>
</feature>
<accession>A0A2S9QLC9</accession>
<comment type="similarity">
    <text evidence="1">In the C-terminal section; belongs to the class-I pyridoxal-phosphate-dependent aminotransferase family.</text>
</comment>
<dbReference type="SUPFAM" id="SSF53383">
    <property type="entry name" value="PLP-dependent transferases"/>
    <property type="match status" value="1"/>
</dbReference>
<dbReference type="InterPro" id="IPR036390">
    <property type="entry name" value="WH_DNA-bd_sf"/>
</dbReference>
<evidence type="ECO:0000256" key="1">
    <source>
        <dbReference type="ARBA" id="ARBA00005384"/>
    </source>
</evidence>
<dbReference type="InterPro" id="IPR015424">
    <property type="entry name" value="PyrdxlP-dep_Trfase"/>
</dbReference>
<dbReference type="InterPro" id="IPR000524">
    <property type="entry name" value="Tscrpt_reg_HTH_GntR"/>
</dbReference>
<evidence type="ECO:0000256" key="2">
    <source>
        <dbReference type="ARBA" id="ARBA00022898"/>
    </source>
</evidence>
<dbReference type="Gene3D" id="3.40.640.10">
    <property type="entry name" value="Type I PLP-dependent aspartate aminotransferase-like (Major domain)"/>
    <property type="match status" value="1"/>
</dbReference>